<proteinExistence type="predicted"/>
<dbReference type="Proteomes" id="UP000676601">
    <property type="component" value="Unassembled WGS sequence"/>
</dbReference>
<protein>
    <submittedName>
        <fullName evidence="1">Uncharacterized protein</fullName>
    </submittedName>
</protein>
<reference evidence="1 2" key="1">
    <citation type="submission" date="2021-03" db="EMBL/GenBank/DDBJ databases">
        <title>Antimicrobial resistance genes in bacteria isolated from Japanese honey, and their potential for conferring macrolide and lincosamide resistance in the American foulbrood pathogen Paenibacillus larvae.</title>
        <authorList>
            <person name="Okamoto M."/>
            <person name="Kumagai M."/>
            <person name="Kanamori H."/>
            <person name="Takamatsu D."/>
        </authorList>
    </citation>
    <scope>NUCLEOTIDE SEQUENCE [LARGE SCALE GENOMIC DNA]</scope>
    <source>
        <strain evidence="1 2">J21TS7</strain>
    </source>
</reference>
<accession>A0ABQ4LJ48</accession>
<evidence type="ECO:0000313" key="1">
    <source>
        <dbReference type="EMBL" id="GIO56532.1"/>
    </source>
</evidence>
<gene>
    <name evidence="1" type="ORF">J21TS7_48500</name>
</gene>
<keyword evidence="2" id="KW-1185">Reference proteome</keyword>
<sequence length="57" mass="6347">MAIFQARYASGSCFRPLLLANFWEWTMRKKFAHKGGRCRFSSMNPASPAGIGEGGHL</sequence>
<comment type="caution">
    <text evidence="1">The sequence shown here is derived from an EMBL/GenBank/DDBJ whole genome shotgun (WGS) entry which is preliminary data.</text>
</comment>
<dbReference type="EMBL" id="BORU01000002">
    <property type="protein sequence ID" value="GIO56532.1"/>
    <property type="molecule type" value="Genomic_DNA"/>
</dbReference>
<evidence type="ECO:0000313" key="2">
    <source>
        <dbReference type="Proteomes" id="UP000676601"/>
    </source>
</evidence>
<dbReference type="RefSeq" id="WP_212985119.1">
    <property type="nucleotide sequence ID" value="NZ_BORU01000002.1"/>
</dbReference>
<organism evidence="1 2">
    <name type="scientific">Paenibacillus cineris</name>
    <dbReference type="NCBI Taxonomy" id="237530"/>
    <lineage>
        <taxon>Bacteria</taxon>
        <taxon>Bacillati</taxon>
        <taxon>Bacillota</taxon>
        <taxon>Bacilli</taxon>
        <taxon>Bacillales</taxon>
        <taxon>Paenibacillaceae</taxon>
        <taxon>Paenibacillus</taxon>
    </lineage>
</organism>
<name>A0ABQ4LJ48_9BACL</name>